<gene>
    <name evidence="14" type="ORF">HHUSO_G4282</name>
</gene>
<keyword evidence="9 10" id="KW-0131">Cell cycle</keyword>
<organism evidence="14 15">
    <name type="scientific">Huso huso</name>
    <name type="common">Beluga</name>
    <name type="synonym">Acipenser huso</name>
    <dbReference type="NCBI Taxonomy" id="61971"/>
    <lineage>
        <taxon>Eukaryota</taxon>
        <taxon>Metazoa</taxon>
        <taxon>Chordata</taxon>
        <taxon>Craniata</taxon>
        <taxon>Vertebrata</taxon>
        <taxon>Euteleostomi</taxon>
        <taxon>Actinopterygii</taxon>
        <taxon>Chondrostei</taxon>
        <taxon>Acipenseriformes</taxon>
        <taxon>Acipenseridae</taxon>
        <taxon>Huso</taxon>
    </lineage>
</organism>
<comment type="caution">
    <text evidence="14">The sequence shown here is derived from an EMBL/GenBank/DDBJ whole genome shotgun (WGS) entry which is preliminary data.</text>
</comment>
<dbReference type="InterPro" id="IPR052450">
    <property type="entry name" value="TRBD-Containing_Protein"/>
</dbReference>
<dbReference type="Gene3D" id="1.25.40.210">
    <property type="entry name" value="Telomere repeat-binding factor, dimerisation domain"/>
    <property type="match status" value="1"/>
</dbReference>
<dbReference type="InterPro" id="IPR017357">
    <property type="entry name" value="TERF1/2"/>
</dbReference>
<protein>
    <recommendedName>
        <fullName evidence="10">Telomeric repeat-binding factor</fullName>
    </recommendedName>
</protein>
<evidence type="ECO:0000256" key="7">
    <source>
        <dbReference type="ARBA" id="ARBA00023125"/>
    </source>
</evidence>
<dbReference type="PANTHER" id="PTHR46734">
    <property type="entry name" value="TELOMERIC REPEAT-BINDING FACTOR 1 TERF1"/>
    <property type="match status" value="1"/>
</dbReference>
<evidence type="ECO:0000256" key="1">
    <source>
        <dbReference type="ARBA" id="ARBA00004574"/>
    </source>
</evidence>
<dbReference type="PIRSF" id="PIRSF038016">
    <property type="entry name" value="Telomere_bd-1_Pin2"/>
    <property type="match status" value="1"/>
</dbReference>
<evidence type="ECO:0000256" key="4">
    <source>
        <dbReference type="ARBA" id="ARBA00022553"/>
    </source>
</evidence>
<keyword evidence="15" id="KW-1185">Reference proteome</keyword>
<keyword evidence="4" id="KW-0597">Phosphoprotein</keyword>
<evidence type="ECO:0000256" key="2">
    <source>
        <dbReference type="ARBA" id="ARBA00022454"/>
    </source>
</evidence>
<dbReference type="SUPFAM" id="SSF63600">
    <property type="entry name" value="Telomeric repeat binding factor (TRF) dimerisation domain"/>
    <property type="match status" value="1"/>
</dbReference>
<reference evidence="14 15" key="1">
    <citation type="submission" date="2021-05" db="EMBL/GenBank/DDBJ databases">
        <authorList>
            <person name="Zahm M."/>
            <person name="Klopp C."/>
            <person name="Cabau C."/>
            <person name="Kuhl H."/>
            <person name="Suciu R."/>
            <person name="Ciorpac M."/>
            <person name="Holostenco D."/>
            <person name="Gessner J."/>
            <person name="Wuertz S."/>
            <person name="Hohne C."/>
            <person name="Stock M."/>
            <person name="Gislard M."/>
            <person name="Lluch J."/>
            <person name="Milhes M."/>
            <person name="Lampietro C."/>
            <person name="Lopez Roques C."/>
            <person name="Donnadieu C."/>
            <person name="Du K."/>
            <person name="Schartl M."/>
            <person name="Guiguen Y."/>
        </authorList>
    </citation>
    <scope>NUCLEOTIDE SEQUENCE [LARGE SCALE GENOMIC DNA]</scope>
    <source>
        <strain evidence="14">Hh-F2</strain>
        <tissue evidence="14">Blood</tissue>
    </source>
</reference>
<evidence type="ECO:0000256" key="5">
    <source>
        <dbReference type="ARBA" id="ARBA00022843"/>
    </source>
</evidence>
<dbReference type="InterPro" id="IPR013867">
    <property type="entry name" value="Telomere_rpt-bd_fac_dimer_dom"/>
</dbReference>
<evidence type="ECO:0000256" key="6">
    <source>
        <dbReference type="ARBA" id="ARBA00022895"/>
    </source>
</evidence>
<name>A0ABR1A5U4_HUSHU</name>
<comment type="subunit">
    <text evidence="10">Homodimer.</text>
</comment>
<evidence type="ECO:0000313" key="14">
    <source>
        <dbReference type="EMBL" id="KAK6492046.1"/>
    </source>
</evidence>
<dbReference type="Pfam" id="PF08558">
    <property type="entry name" value="TRF"/>
    <property type="match status" value="1"/>
</dbReference>
<evidence type="ECO:0000256" key="8">
    <source>
        <dbReference type="ARBA" id="ARBA00023242"/>
    </source>
</evidence>
<keyword evidence="8 10" id="KW-0539">Nucleus</keyword>
<feature type="domain" description="HTH myb-type" evidence="13">
    <location>
        <begin position="315"/>
        <end position="372"/>
    </location>
</feature>
<sequence>MEIEKGTQEKEEFVAFKEVASVARDWVVDFMFRSLCYYFTNDQYKDFAHTRDVLQAIGLDSSLKSDQNKKFQTCLFLSRIMEGKNLDCQFEEDDKITPLESALSLWSLMENKQEGRKEGLYEEIRMLIFVQAVAVSMEKGQYKKASQVLDRLSEKHAMQESLKMKLSLIVTKKDTYHQFLMAFSFDALLKKVKIFIDSFLKDHPSDFLLKAATKVVMVCNENGIETQQSKESEECRTPPLESQKPESNEETQQSTLPKATDENGPKRKLFSMQEANPWKPGSTRKAVANISYQLKRKQSSLPVVSNDRESKICQREPRRKQPWLWEEDMELKVGVKQFGEGHWSKILQHYNFKGRTSVMLKDRWRTMKKLDLVIAESE</sequence>
<dbReference type="Proteomes" id="UP001369086">
    <property type="component" value="Unassembled WGS sequence"/>
</dbReference>
<comment type="subcellular location">
    <subcellularLocation>
        <location evidence="1">Chromosome</location>
        <location evidence="1">Telomere</location>
    </subcellularLocation>
    <subcellularLocation>
        <location evidence="10">Nucleus</location>
    </subcellularLocation>
</comment>
<dbReference type="PROSITE" id="PS51294">
    <property type="entry name" value="HTH_MYB"/>
    <property type="match status" value="1"/>
</dbReference>
<dbReference type="PROSITE" id="PS50090">
    <property type="entry name" value="MYB_LIKE"/>
    <property type="match status" value="1"/>
</dbReference>
<dbReference type="InterPro" id="IPR001005">
    <property type="entry name" value="SANT/Myb"/>
</dbReference>
<feature type="domain" description="Myb-like" evidence="12">
    <location>
        <begin position="315"/>
        <end position="368"/>
    </location>
</feature>
<proteinExistence type="predicted"/>
<keyword evidence="5" id="KW-0832">Ubl conjugation</keyword>
<keyword evidence="6 10" id="KW-0779">Telomere</keyword>
<feature type="region of interest" description="Disordered" evidence="11">
    <location>
        <begin position="226"/>
        <end position="266"/>
    </location>
</feature>
<keyword evidence="7 10" id="KW-0238">DNA-binding</keyword>
<evidence type="ECO:0000256" key="3">
    <source>
        <dbReference type="ARBA" id="ARBA00022499"/>
    </source>
</evidence>
<evidence type="ECO:0000259" key="12">
    <source>
        <dbReference type="PROSITE" id="PS50090"/>
    </source>
</evidence>
<keyword evidence="3" id="KW-1017">Isopeptide bond</keyword>
<dbReference type="CDD" id="cd11660">
    <property type="entry name" value="SANT_TRF"/>
    <property type="match status" value="1"/>
</dbReference>
<accession>A0ABR1A5U4</accession>
<dbReference type="PANTHER" id="PTHR46734:SF1">
    <property type="entry name" value="TELOMERIC REPEAT-BINDING FACTOR 1"/>
    <property type="match status" value="1"/>
</dbReference>
<dbReference type="InterPro" id="IPR017930">
    <property type="entry name" value="Myb_dom"/>
</dbReference>
<dbReference type="Gene3D" id="1.10.10.60">
    <property type="entry name" value="Homeodomain-like"/>
    <property type="match status" value="1"/>
</dbReference>
<dbReference type="SUPFAM" id="SSF46689">
    <property type="entry name" value="Homeodomain-like"/>
    <property type="match status" value="1"/>
</dbReference>
<dbReference type="EMBL" id="JAHFZB010000003">
    <property type="protein sequence ID" value="KAK6492046.1"/>
    <property type="molecule type" value="Genomic_DNA"/>
</dbReference>
<dbReference type="InterPro" id="IPR036507">
    <property type="entry name" value="Telomere_rpt-bd_fac_dimer_sf"/>
</dbReference>
<dbReference type="InterPro" id="IPR009057">
    <property type="entry name" value="Homeodomain-like_sf"/>
</dbReference>
<evidence type="ECO:0000256" key="11">
    <source>
        <dbReference type="SAM" id="MobiDB-lite"/>
    </source>
</evidence>
<evidence type="ECO:0000313" key="15">
    <source>
        <dbReference type="Proteomes" id="UP001369086"/>
    </source>
</evidence>
<dbReference type="Pfam" id="PF00249">
    <property type="entry name" value="Myb_DNA-binding"/>
    <property type="match status" value="1"/>
</dbReference>
<comment type="function">
    <text evidence="10">Binds the telomeric double-stranded 5'-TTAGGG-3' repeat.</text>
</comment>
<evidence type="ECO:0000256" key="10">
    <source>
        <dbReference type="PIRNR" id="PIRNR038016"/>
    </source>
</evidence>
<keyword evidence="2" id="KW-0158">Chromosome</keyword>
<evidence type="ECO:0000256" key="9">
    <source>
        <dbReference type="ARBA" id="ARBA00023306"/>
    </source>
</evidence>
<dbReference type="SMART" id="SM00717">
    <property type="entry name" value="SANT"/>
    <property type="match status" value="1"/>
</dbReference>
<evidence type="ECO:0000259" key="13">
    <source>
        <dbReference type="PROSITE" id="PS51294"/>
    </source>
</evidence>